<dbReference type="Pfam" id="PF14580">
    <property type="entry name" value="LRR_9"/>
    <property type="match status" value="1"/>
</dbReference>
<proteinExistence type="predicted"/>
<feature type="region of interest" description="Disordered" evidence="3">
    <location>
        <begin position="234"/>
        <end position="291"/>
    </location>
</feature>
<feature type="region of interest" description="Disordered" evidence="3">
    <location>
        <begin position="16"/>
        <end position="35"/>
    </location>
</feature>
<dbReference type="Gene3D" id="3.80.10.10">
    <property type="entry name" value="Ribonuclease Inhibitor"/>
    <property type="match status" value="1"/>
</dbReference>
<reference evidence="4" key="1">
    <citation type="submission" date="2021-12" db="EMBL/GenBank/DDBJ databases">
        <authorList>
            <person name="King R."/>
        </authorList>
    </citation>
    <scope>NUCLEOTIDE SEQUENCE</scope>
</reference>
<evidence type="ECO:0000256" key="1">
    <source>
        <dbReference type="ARBA" id="ARBA00022614"/>
    </source>
</evidence>
<dbReference type="EMBL" id="CAKKNF020000022">
    <property type="protein sequence ID" value="CAH0747424.1"/>
    <property type="molecule type" value="Genomic_DNA"/>
</dbReference>
<dbReference type="SUPFAM" id="SSF52058">
    <property type="entry name" value="L domain-like"/>
    <property type="match status" value="1"/>
</dbReference>
<evidence type="ECO:0000256" key="3">
    <source>
        <dbReference type="SAM" id="MobiDB-lite"/>
    </source>
</evidence>
<dbReference type="SMART" id="SM00369">
    <property type="entry name" value="LRR_TYP"/>
    <property type="match status" value="3"/>
</dbReference>
<feature type="compositionally biased region" description="Polar residues" evidence="3">
    <location>
        <begin position="261"/>
        <end position="276"/>
    </location>
</feature>
<dbReference type="InterPro" id="IPR001611">
    <property type="entry name" value="Leu-rich_rpt"/>
</dbReference>
<dbReference type="PANTHER" id="PTHR22708">
    <property type="entry name" value="LEUCINE-RICH REPEAT-CONTAINING PROTEIN 56"/>
    <property type="match status" value="1"/>
</dbReference>
<accession>A0AAI8UV97</accession>
<dbReference type="PANTHER" id="PTHR22708:SF0">
    <property type="entry name" value="LEUCINE-RICH REPEAT-CONTAINING PROTEIN 56"/>
    <property type="match status" value="1"/>
</dbReference>
<dbReference type="PROSITE" id="PS51450">
    <property type="entry name" value="LRR"/>
    <property type="match status" value="2"/>
</dbReference>
<dbReference type="InterPro" id="IPR003591">
    <property type="entry name" value="Leu-rich_rpt_typical-subtyp"/>
</dbReference>
<evidence type="ECO:0000256" key="2">
    <source>
        <dbReference type="ARBA" id="ARBA00022737"/>
    </source>
</evidence>
<feature type="compositionally biased region" description="Low complexity" evidence="3">
    <location>
        <begin position="237"/>
        <end position="247"/>
    </location>
</feature>
<dbReference type="InterPro" id="IPR040091">
    <property type="entry name" value="LRRC56"/>
</dbReference>
<dbReference type="Proteomes" id="UP001152759">
    <property type="component" value="Unassembled WGS sequence"/>
</dbReference>
<keyword evidence="1" id="KW-0433">Leucine-rich repeat</keyword>
<dbReference type="InterPro" id="IPR032675">
    <property type="entry name" value="LRR_dom_sf"/>
</dbReference>
<keyword evidence="5" id="KW-1185">Reference proteome</keyword>
<dbReference type="AlphaFoldDB" id="A0AAI8UV97"/>
<keyword evidence="2" id="KW-0677">Repeat</keyword>
<organism evidence="4 5">
    <name type="scientific">Bemisia tabaci</name>
    <name type="common">Sweetpotato whitefly</name>
    <name type="synonym">Aleurodes tabaci</name>
    <dbReference type="NCBI Taxonomy" id="7038"/>
    <lineage>
        <taxon>Eukaryota</taxon>
        <taxon>Metazoa</taxon>
        <taxon>Ecdysozoa</taxon>
        <taxon>Arthropoda</taxon>
        <taxon>Hexapoda</taxon>
        <taxon>Insecta</taxon>
        <taxon>Pterygota</taxon>
        <taxon>Neoptera</taxon>
        <taxon>Paraneoptera</taxon>
        <taxon>Hemiptera</taxon>
        <taxon>Sternorrhyncha</taxon>
        <taxon>Aleyrodoidea</taxon>
        <taxon>Aleyrodidae</taxon>
        <taxon>Aleyrodinae</taxon>
        <taxon>Bemisia</taxon>
    </lineage>
</organism>
<evidence type="ECO:0000313" key="4">
    <source>
        <dbReference type="EMBL" id="CAH0747424.1"/>
    </source>
</evidence>
<protein>
    <recommendedName>
        <fullName evidence="6">Leucine-rich repeat-containing protein 56</fullName>
    </recommendedName>
</protein>
<evidence type="ECO:0000313" key="5">
    <source>
        <dbReference type="Proteomes" id="UP001152759"/>
    </source>
</evidence>
<evidence type="ECO:0008006" key="6">
    <source>
        <dbReference type="Google" id="ProtNLM"/>
    </source>
</evidence>
<gene>
    <name evidence="4" type="ORF">BEMITA_LOCUS140</name>
</gene>
<sequence>MAPLCTRVIPQQNEEAVMENEANSDSDAESLSSDDDSFYEIPDQVNLHQQFYANDDSLIQLLQRTTGKEELSEITELKLRAMSEEISLSRINGLVPNLTTLNLDGSSLTSLRELGCSLNKLKVLRVCYCGISSLDGILGFTSLKELYVSYNHIQNIGMCTSLPHLEILDLRRNNICAIGSVEFLSTCPKLRNLTLAENQLTSTSNYRNQILGMIPQLRVLDGIPCGAHGIRCNELNPSDSETTSESSISEHEPTPPESLLLSFTQSANSTSDSQPLPTIPDTETRNSHASSLTSGAVLCGSIAKSLRSKRLGREGGAGLRILSPVHTPGFGPVVKMEKSDAMQASKTWRREAAKLRHETS</sequence>
<comment type="caution">
    <text evidence="4">The sequence shown here is derived from an EMBL/GenBank/DDBJ whole genome shotgun (WGS) entry which is preliminary data.</text>
</comment>
<name>A0AAI8UV97_BEMTA</name>